<keyword evidence="2" id="KW-1185">Reference proteome</keyword>
<evidence type="ECO:0000313" key="1">
    <source>
        <dbReference type="EMBL" id="KAH7845340.1"/>
    </source>
</evidence>
<comment type="caution">
    <text evidence="1">The sequence shown here is derived from an EMBL/GenBank/DDBJ whole genome shotgun (WGS) entry which is preliminary data.</text>
</comment>
<sequence>MAGNTTVLITSKIDCSKTIAPAEILQLRVRRDQPVQVLDHVHRSWASCRQANGRATSTNSGATGQENPNRKMWDNFMCSKSRSWKKARSRVSATEFTLQNLCGYTVWAGTLCGNGAAVVGGGGFALAPAHQPNSLLRPLGRAGFGPEQVATLVDQAMEYASLATAVANFSDASHSLSVFSLDSISAVLLPTPQLPTPTKHSSGDGDDNHQPPNVFILYLFSLVLALSRSSRRYPTIILRAVLRA</sequence>
<name>A0ACB7XXG1_9ERIC</name>
<dbReference type="Proteomes" id="UP000828048">
    <property type="component" value="Chromosome 5"/>
</dbReference>
<dbReference type="EMBL" id="CM037155">
    <property type="protein sequence ID" value="KAH7845340.1"/>
    <property type="molecule type" value="Genomic_DNA"/>
</dbReference>
<proteinExistence type="predicted"/>
<reference evidence="1 2" key="1">
    <citation type="journal article" date="2021" name="Hortic Res">
        <title>High-quality reference genome and annotation aids understanding of berry development for evergreen blueberry (Vaccinium darrowii).</title>
        <authorList>
            <person name="Yu J."/>
            <person name="Hulse-Kemp A.M."/>
            <person name="Babiker E."/>
            <person name="Staton M."/>
        </authorList>
    </citation>
    <scope>NUCLEOTIDE SEQUENCE [LARGE SCALE GENOMIC DNA]</scope>
    <source>
        <strain evidence="2">cv. NJ 8807/NJ 8810</strain>
        <tissue evidence="1">Young leaf</tissue>
    </source>
</reference>
<organism evidence="1 2">
    <name type="scientific">Vaccinium darrowii</name>
    <dbReference type="NCBI Taxonomy" id="229202"/>
    <lineage>
        <taxon>Eukaryota</taxon>
        <taxon>Viridiplantae</taxon>
        <taxon>Streptophyta</taxon>
        <taxon>Embryophyta</taxon>
        <taxon>Tracheophyta</taxon>
        <taxon>Spermatophyta</taxon>
        <taxon>Magnoliopsida</taxon>
        <taxon>eudicotyledons</taxon>
        <taxon>Gunneridae</taxon>
        <taxon>Pentapetalae</taxon>
        <taxon>asterids</taxon>
        <taxon>Ericales</taxon>
        <taxon>Ericaceae</taxon>
        <taxon>Vaccinioideae</taxon>
        <taxon>Vaccinieae</taxon>
        <taxon>Vaccinium</taxon>
    </lineage>
</organism>
<protein>
    <submittedName>
        <fullName evidence="1">Uncharacterized protein</fullName>
    </submittedName>
</protein>
<evidence type="ECO:0000313" key="2">
    <source>
        <dbReference type="Proteomes" id="UP000828048"/>
    </source>
</evidence>
<gene>
    <name evidence="1" type="ORF">Vadar_000847</name>
</gene>
<accession>A0ACB7XXG1</accession>